<dbReference type="Proteomes" id="UP000035199">
    <property type="component" value="Chromosome"/>
</dbReference>
<dbReference type="EMBL" id="CP011542">
    <property type="protein sequence ID" value="AKK04866.1"/>
    <property type="molecule type" value="Genomic_DNA"/>
</dbReference>
<reference evidence="2" key="2">
    <citation type="submission" date="2015-05" db="EMBL/GenBank/DDBJ databases">
        <title>Complete genome sequence of Corynebacterium mustelae DSM 45274, isolated from various tissues of a male ferret with lethal sepsis.</title>
        <authorList>
            <person name="Ruckert C."/>
            <person name="Albersmeier A."/>
            <person name="Winkler A."/>
            <person name="Tauch A."/>
        </authorList>
    </citation>
    <scope>NUCLEOTIDE SEQUENCE [LARGE SCALE GENOMIC DNA]</scope>
    <source>
        <strain evidence="2">DSM 45274</strain>
    </source>
</reference>
<dbReference type="KEGG" id="cmv:CMUST_02610"/>
<dbReference type="AlphaFoldDB" id="A0A0G3GUL3"/>
<gene>
    <name evidence="1" type="ORF">CMUST_02610</name>
</gene>
<sequence length="79" mass="8338">MGNVFFPGATNPVEELACIFRDAADPVAAATQWAQGVFASAELDPKAHPVRAIKALRDAEPALNLNAATYVVKKITGDD</sequence>
<protein>
    <submittedName>
        <fullName evidence="1">Uncharacterized protein</fullName>
    </submittedName>
</protein>
<evidence type="ECO:0000313" key="1">
    <source>
        <dbReference type="EMBL" id="AKK04866.1"/>
    </source>
</evidence>
<name>A0A0G3GUL3_9CORY</name>
<reference evidence="1 2" key="1">
    <citation type="journal article" date="2015" name="Genome Announc.">
        <title>Complete Genome Sequence of the Type Strain Corynebacterium mustelae DSM 45274, Isolated from Various Tissues of a Male Ferret with Lethal Sepsis.</title>
        <authorList>
            <person name="Ruckert C."/>
            <person name="Eimer J."/>
            <person name="Winkler A."/>
            <person name="Tauch A."/>
        </authorList>
    </citation>
    <scope>NUCLEOTIDE SEQUENCE [LARGE SCALE GENOMIC DNA]</scope>
    <source>
        <strain evidence="1 2">DSM 45274</strain>
    </source>
</reference>
<dbReference type="RefSeq" id="WP_047261204.1">
    <property type="nucleotide sequence ID" value="NZ_CP011542.1"/>
</dbReference>
<evidence type="ECO:0000313" key="2">
    <source>
        <dbReference type="Proteomes" id="UP000035199"/>
    </source>
</evidence>
<accession>A0A0G3GUL3</accession>
<dbReference type="STRING" id="571915.CMUST_02610"/>
<dbReference type="OrthoDB" id="3235632at2"/>
<keyword evidence="2" id="KW-1185">Reference proteome</keyword>
<dbReference type="PATRIC" id="fig|571915.4.peg.553"/>
<organism evidence="1 2">
    <name type="scientific">Corynebacterium mustelae</name>
    <dbReference type="NCBI Taxonomy" id="571915"/>
    <lineage>
        <taxon>Bacteria</taxon>
        <taxon>Bacillati</taxon>
        <taxon>Actinomycetota</taxon>
        <taxon>Actinomycetes</taxon>
        <taxon>Mycobacteriales</taxon>
        <taxon>Corynebacteriaceae</taxon>
        <taxon>Corynebacterium</taxon>
    </lineage>
</organism>
<proteinExistence type="predicted"/>